<dbReference type="Pfam" id="PF20266">
    <property type="entry name" value="Mab-21_C"/>
    <property type="match status" value="1"/>
</dbReference>
<feature type="domain" description="Mab-21-like HhH/H2TH-like" evidence="1">
    <location>
        <begin position="261"/>
        <end position="352"/>
    </location>
</feature>
<dbReference type="PANTHER" id="PTHR10656:SF69">
    <property type="entry name" value="MAB-21-LIKE HHH_H2TH-LIKE DOMAIN-CONTAINING PROTEIN"/>
    <property type="match status" value="1"/>
</dbReference>
<reference evidence="2 3" key="1">
    <citation type="submission" date="2024-11" db="EMBL/GenBank/DDBJ databases">
        <title>Chromosome-level genome assembly of the freshwater bivalve Anodonta woodiana.</title>
        <authorList>
            <person name="Chen X."/>
        </authorList>
    </citation>
    <scope>NUCLEOTIDE SEQUENCE [LARGE SCALE GENOMIC DNA]</scope>
    <source>
        <strain evidence="2">MN2024</strain>
        <tissue evidence="2">Gills</tissue>
    </source>
</reference>
<dbReference type="PANTHER" id="PTHR10656">
    <property type="entry name" value="CELL FATE DETERMINING PROTEIN MAB21-RELATED"/>
    <property type="match status" value="1"/>
</dbReference>
<dbReference type="InterPro" id="IPR024810">
    <property type="entry name" value="MAB21L/cGLR"/>
</dbReference>
<evidence type="ECO:0000313" key="3">
    <source>
        <dbReference type="Proteomes" id="UP001634394"/>
    </source>
</evidence>
<accession>A0ABD3XEG8</accession>
<organism evidence="2 3">
    <name type="scientific">Sinanodonta woodiana</name>
    <name type="common">Chinese pond mussel</name>
    <name type="synonym">Anodonta woodiana</name>
    <dbReference type="NCBI Taxonomy" id="1069815"/>
    <lineage>
        <taxon>Eukaryota</taxon>
        <taxon>Metazoa</taxon>
        <taxon>Spiralia</taxon>
        <taxon>Lophotrochozoa</taxon>
        <taxon>Mollusca</taxon>
        <taxon>Bivalvia</taxon>
        <taxon>Autobranchia</taxon>
        <taxon>Heteroconchia</taxon>
        <taxon>Palaeoheterodonta</taxon>
        <taxon>Unionida</taxon>
        <taxon>Unionoidea</taxon>
        <taxon>Unionidae</taxon>
        <taxon>Unioninae</taxon>
        <taxon>Sinanodonta</taxon>
    </lineage>
</organism>
<dbReference type="SMART" id="SM01265">
    <property type="entry name" value="Mab-21"/>
    <property type="match status" value="1"/>
</dbReference>
<dbReference type="Gene3D" id="1.10.1410.40">
    <property type="match status" value="1"/>
</dbReference>
<protein>
    <recommendedName>
        <fullName evidence="1">Mab-21-like HhH/H2TH-like domain-containing protein</fullName>
    </recommendedName>
</protein>
<dbReference type="Proteomes" id="UP001634394">
    <property type="component" value="Unassembled WGS sequence"/>
</dbReference>
<keyword evidence="3" id="KW-1185">Reference proteome</keyword>
<dbReference type="InterPro" id="IPR046906">
    <property type="entry name" value="Mab-21_HhH/H2TH-like"/>
</dbReference>
<sequence length="661" mass="76856">MLSTDIVVDPASGEHLPHLDFILKLVSESPFLKTYNIDPHSFDECSVQCAEYTKQTVGFHIGELERLPSVDQPHMRTFFPMESLQGAVQNQPTHSLDKSVILAHYFSPHDTKILLTKKGNARKDQFELVLETNGCQGGHVKLCPVKSNAWGSNLVSDETGQLYLKHIHVNTKWNTTGSETTIIPNFISFICPWPSQAKKWFTREKPSKWICTCATKHLKDSCHVIPVSHNKSSNSEIEWKLSFMVAEDWVINHCLKQFRVKVFHVLKFLVSTLVKEEIEGLRDVIRHTFFHACDMLNENHFDERPARCILYIITDLLHKLLSGFVPHYFMTTINLIDHLPEDAKTSLVKKLKLLRYNPTMCIYFFLDSYRLTYTELSNEFNSMIDDSQRLFLHGDIQQSKRQFFIPKYIRRICDLIAWQMYAKAEKECISAFEEMTSVEAVISFTDWVDQVLIKLPITDRWCFAFYLDHLHQSCLLKHVCERLPTEPFVNLFGPDIVCNMKELNVPSQSVCQQYVIDFVEKFTNSLCSLGLHYEVIVALKFFLTLIYDETTGVYMYRNMSLETVHHSECVSHSCATCSCHKVPQQHANLTRIAVLYQRFYSSCCHVKKMDVFKPFQQRFGLICETLASQHFYNILSEMHERYARLDNEEGRQQMPVKETMI</sequence>
<name>A0ABD3XEG8_SINWO</name>
<evidence type="ECO:0000259" key="1">
    <source>
        <dbReference type="Pfam" id="PF20266"/>
    </source>
</evidence>
<gene>
    <name evidence="2" type="ORF">ACJMK2_024793</name>
</gene>
<dbReference type="EMBL" id="JBJQND010000002">
    <property type="protein sequence ID" value="KAL3884676.1"/>
    <property type="molecule type" value="Genomic_DNA"/>
</dbReference>
<evidence type="ECO:0000313" key="2">
    <source>
        <dbReference type="EMBL" id="KAL3884676.1"/>
    </source>
</evidence>
<comment type="caution">
    <text evidence="2">The sequence shown here is derived from an EMBL/GenBank/DDBJ whole genome shotgun (WGS) entry which is preliminary data.</text>
</comment>
<dbReference type="AlphaFoldDB" id="A0ABD3XEG8"/>
<proteinExistence type="predicted"/>